<dbReference type="Proteomes" id="UP001372834">
    <property type="component" value="Unassembled WGS sequence"/>
</dbReference>
<organism evidence="2 3">
    <name type="scientific">Polyplax serrata</name>
    <name type="common">Common mouse louse</name>
    <dbReference type="NCBI Taxonomy" id="468196"/>
    <lineage>
        <taxon>Eukaryota</taxon>
        <taxon>Metazoa</taxon>
        <taxon>Ecdysozoa</taxon>
        <taxon>Arthropoda</taxon>
        <taxon>Hexapoda</taxon>
        <taxon>Insecta</taxon>
        <taxon>Pterygota</taxon>
        <taxon>Neoptera</taxon>
        <taxon>Paraneoptera</taxon>
        <taxon>Psocodea</taxon>
        <taxon>Troctomorpha</taxon>
        <taxon>Phthiraptera</taxon>
        <taxon>Anoplura</taxon>
        <taxon>Polyplacidae</taxon>
        <taxon>Polyplax</taxon>
    </lineage>
</organism>
<name>A0AAN8RV53_POLSC</name>
<proteinExistence type="predicted"/>
<feature type="compositionally biased region" description="Basic and acidic residues" evidence="1">
    <location>
        <begin position="11"/>
        <end position="25"/>
    </location>
</feature>
<sequence>MSPQNLGPGPGERKERRPEDKKIQVDPEGIDMEISLEALGFVEVDEFYDGARSPTPLSHNFLPPPP</sequence>
<accession>A0AAN8RV53</accession>
<comment type="caution">
    <text evidence="2">The sequence shown here is derived from an EMBL/GenBank/DDBJ whole genome shotgun (WGS) entry which is preliminary data.</text>
</comment>
<protein>
    <submittedName>
        <fullName evidence="2">Uncharacterized protein</fullName>
    </submittedName>
</protein>
<evidence type="ECO:0000313" key="2">
    <source>
        <dbReference type="EMBL" id="KAK6625781.1"/>
    </source>
</evidence>
<feature type="region of interest" description="Disordered" evidence="1">
    <location>
        <begin position="1"/>
        <end position="29"/>
    </location>
</feature>
<dbReference type="AlphaFoldDB" id="A0AAN8RV53"/>
<gene>
    <name evidence="2" type="ORF">RUM43_006080</name>
</gene>
<evidence type="ECO:0000256" key="1">
    <source>
        <dbReference type="SAM" id="MobiDB-lite"/>
    </source>
</evidence>
<dbReference type="EMBL" id="JAWJWE010000037">
    <property type="protein sequence ID" value="KAK6625781.1"/>
    <property type="molecule type" value="Genomic_DNA"/>
</dbReference>
<evidence type="ECO:0000313" key="3">
    <source>
        <dbReference type="Proteomes" id="UP001372834"/>
    </source>
</evidence>
<reference evidence="2 3" key="1">
    <citation type="submission" date="2023-10" db="EMBL/GenBank/DDBJ databases">
        <title>Genomes of two closely related lineages of the louse Polyplax serrata with different host specificities.</title>
        <authorList>
            <person name="Martinu J."/>
            <person name="Tarabai H."/>
            <person name="Stefka J."/>
            <person name="Hypsa V."/>
        </authorList>
    </citation>
    <scope>NUCLEOTIDE SEQUENCE [LARGE SCALE GENOMIC DNA]</scope>
    <source>
        <strain evidence="2">HR10_N</strain>
    </source>
</reference>